<dbReference type="CDD" id="cd08267">
    <property type="entry name" value="MDR1"/>
    <property type="match status" value="1"/>
</dbReference>
<feature type="domain" description="Enoyl reductase (ER)" evidence="1">
    <location>
        <begin position="13"/>
        <end position="324"/>
    </location>
</feature>
<organism evidence="2 3">
    <name type="scientific">Myxococcus stipitatus (strain DSM 14675 / JCM 12634 / Mx s8)</name>
    <dbReference type="NCBI Taxonomy" id="1278073"/>
    <lineage>
        <taxon>Bacteria</taxon>
        <taxon>Pseudomonadati</taxon>
        <taxon>Myxococcota</taxon>
        <taxon>Myxococcia</taxon>
        <taxon>Myxococcales</taxon>
        <taxon>Cystobacterineae</taxon>
        <taxon>Myxococcaceae</taxon>
        <taxon>Myxococcus</taxon>
    </lineage>
</organism>
<keyword evidence="3" id="KW-1185">Reference proteome</keyword>
<proteinExistence type="predicted"/>
<dbReference type="AlphaFoldDB" id="L7UME8"/>
<dbReference type="InterPro" id="IPR052733">
    <property type="entry name" value="Chloroplast_QOR"/>
</dbReference>
<dbReference type="InterPro" id="IPR011032">
    <property type="entry name" value="GroES-like_sf"/>
</dbReference>
<dbReference type="Pfam" id="PF13602">
    <property type="entry name" value="ADH_zinc_N_2"/>
    <property type="match status" value="1"/>
</dbReference>
<dbReference type="STRING" id="1278073.MYSTI_07916"/>
<dbReference type="InterPro" id="IPR013154">
    <property type="entry name" value="ADH-like_N"/>
</dbReference>
<dbReference type="PANTHER" id="PTHR44013:SF1">
    <property type="entry name" value="ZINC-TYPE ALCOHOL DEHYDROGENASE-LIKE PROTEIN C16A3.02C"/>
    <property type="match status" value="1"/>
</dbReference>
<dbReference type="eggNOG" id="COG0604">
    <property type="taxonomic scope" value="Bacteria"/>
</dbReference>
<name>L7UME8_MYXSD</name>
<dbReference type="GO" id="GO:0016491">
    <property type="term" value="F:oxidoreductase activity"/>
    <property type="evidence" value="ECO:0007669"/>
    <property type="project" value="InterPro"/>
</dbReference>
<sequence>MATMRAACVERYGGPEVVQLREVEKPRPKQGELLIRVVNTTVNSADWRIRSLEVPRGYGTLMRLAMGFSKPRQPVLGSEISGVVEELGEGVEGFRVGDAVIAVAGMGMGAHAEFKVMSAAERVIAKPASLSFQEASALCFGGLTALHYLRARAKVKAGEKLLVIGASGAVGIAAIQLAREFGAEVTAVCSGGNAELVRSQGARHVIDYTREDLTARSEQYDVILDCVGSVEYGSVRPLLKQGGRLLRIVSSLAGQFTALFQGRLSGHRVISGVGTERTEDMRYLAELAAQGKYRPVIDSAFPLEGIRDAYTRVESKRKRGSVVLDVSPAPVHPRADGHIR</sequence>
<evidence type="ECO:0000259" key="1">
    <source>
        <dbReference type="SMART" id="SM00829"/>
    </source>
</evidence>
<dbReference type="SMART" id="SM00829">
    <property type="entry name" value="PKS_ER"/>
    <property type="match status" value="1"/>
</dbReference>
<dbReference type="RefSeq" id="WP_015353441.1">
    <property type="nucleotide sequence ID" value="NC_020126.1"/>
</dbReference>
<evidence type="ECO:0000313" key="3">
    <source>
        <dbReference type="Proteomes" id="UP000011131"/>
    </source>
</evidence>
<dbReference type="Gene3D" id="3.40.50.720">
    <property type="entry name" value="NAD(P)-binding Rossmann-like Domain"/>
    <property type="match status" value="1"/>
</dbReference>
<gene>
    <name evidence="2" type="ordered locus">MYSTI_07916</name>
</gene>
<protein>
    <submittedName>
        <fullName evidence="2">Alcohol dehydrogenase</fullName>
    </submittedName>
</protein>
<dbReference type="SUPFAM" id="SSF51735">
    <property type="entry name" value="NAD(P)-binding Rossmann-fold domains"/>
    <property type="match status" value="1"/>
</dbReference>
<dbReference type="SUPFAM" id="SSF50129">
    <property type="entry name" value="GroES-like"/>
    <property type="match status" value="1"/>
</dbReference>
<dbReference type="Proteomes" id="UP000011131">
    <property type="component" value="Chromosome"/>
</dbReference>
<dbReference type="InterPro" id="IPR036291">
    <property type="entry name" value="NAD(P)-bd_dom_sf"/>
</dbReference>
<evidence type="ECO:0000313" key="2">
    <source>
        <dbReference type="EMBL" id="AGC49188.1"/>
    </source>
</evidence>
<dbReference type="Pfam" id="PF08240">
    <property type="entry name" value="ADH_N"/>
    <property type="match status" value="1"/>
</dbReference>
<dbReference type="InterPro" id="IPR020843">
    <property type="entry name" value="ER"/>
</dbReference>
<reference evidence="2 3" key="1">
    <citation type="journal article" date="2013" name="Genome Announc.">
        <title>Complete genome sequence of Myxococcus stipitatus strain DSM 14675, a fruiting myxobacterium.</title>
        <authorList>
            <person name="Huntley S."/>
            <person name="Kneip S."/>
            <person name="Treuner-Lange A."/>
            <person name="Sogaard-Andersen L."/>
        </authorList>
    </citation>
    <scope>NUCLEOTIDE SEQUENCE [LARGE SCALE GENOMIC DNA]</scope>
    <source>
        <strain evidence="3">DSM 14675 / JCM 12634 / Mx s8</strain>
    </source>
</reference>
<dbReference type="PANTHER" id="PTHR44013">
    <property type="entry name" value="ZINC-TYPE ALCOHOL DEHYDROGENASE-LIKE PROTEIN C16A3.02C"/>
    <property type="match status" value="1"/>
</dbReference>
<dbReference type="KEGG" id="msd:MYSTI_07916"/>
<dbReference type="PATRIC" id="fig|1278073.3.peg.8058"/>
<dbReference type="HOGENOM" id="CLU_026673_3_3_7"/>
<dbReference type="Gene3D" id="3.90.180.10">
    <property type="entry name" value="Medium-chain alcohol dehydrogenases, catalytic domain"/>
    <property type="match status" value="1"/>
</dbReference>
<accession>L7UME8</accession>
<dbReference type="EMBL" id="CP004025">
    <property type="protein sequence ID" value="AGC49188.1"/>
    <property type="molecule type" value="Genomic_DNA"/>
</dbReference>